<proteinExistence type="predicted"/>
<name>A0ACA9Y5L4_9ASCO</name>
<protein>
    <submittedName>
        <fullName evidence="1">Uncharacterized protein</fullName>
    </submittedName>
</protein>
<reference evidence="1" key="1">
    <citation type="submission" date="2022-06" db="EMBL/GenBank/DDBJ databases">
        <authorList>
            <person name="Legras J.-L."/>
            <person name="Devillers H."/>
            <person name="Grondin C."/>
        </authorList>
    </citation>
    <scope>NUCLEOTIDE SEQUENCE</scope>
    <source>
        <strain evidence="1">CLIB 1444</strain>
    </source>
</reference>
<organism evidence="1 2">
    <name type="scientific">[Candida] jaroonii</name>
    <dbReference type="NCBI Taxonomy" id="467808"/>
    <lineage>
        <taxon>Eukaryota</taxon>
        <taxon>Fungi</taxon>
        <taxon>Dikarya</taxon>
        <taxon>Ascomycota</taxon>
        <taxon>Saccharomycotina</taxon>
        <taxon>Pichiomycetes</taxon>
        <taxon>Debaryomycetaceae</taxon>
        <taxon>Yamadazyma</taxon>
    </lineage>
</organism>
<keyword evidence="2" id="KW-1185">Reference proteome</keyword>
<comment type="caution">
    <text evidence="1">The sequence shown here is derived from an EMBL/GenBank/DDBJ whole genome shotgun (WGS) entry which is preliminary data.</text>
</comment>
<accession>A0ACA9Y5L4</accession>
<dbReference type="EMBL" id="CALSDN010000003">
    <property type="protein sequence ID" value="CAH6720311.1"/>
    <property type="molecule type" value="Genomic_DNA"/>
</dbReference>
<sequence length="163" mass="18669">MLSFWGRIGQIAITIASAVYNILLMRYGDADLHLIVSAIATAAYLIVVIIIGLPPLILTILEVGCFANSIVSLVFLYKDYLWLAEYYNTYIIRATFGLNTTMTFTFLLTTISVLYNVTYKMIRYPESEYYNEFFRCKGRRELEWGALCLISLKSDLVEVKELV</sequence>
<evidence type="ECO:0000313" key="1">
    <source>
        <dbReference type="EMBL" id="CAH6720311.1"/>
    </source>
</evidence>
<evidence type="ECO:0000313" key="2">
    <source>
        <dbReference type="Proteomes" id="UP001152531"/>
    </source>
</evidence>
<gene>
    <name evidence="1" type="ORF">CLIB1444_03S09098</name>
</gene>
<dbReference type="Proteomes" id="UP001152531">
    <property type="component" value="Unassembled WGS sequence"/>
</dbReference>